<dbReference type="EMBL" id="OX459945">
    <property type="protein sequence ID" value="CAI9179322.1"/>
    <property type="molecule type" value="Genomic_DNA"/>
</dbReference>
<feature type="compositionally biased region" description="Basic residues" evidence="1">
    <location>
        <begin position="1"/>
        <end position="20"/>
    </location>
</feature>
<gene>
    <name evidence="2" type="ORF">MRATA1EN1_LOCUS28284</name>
</gene>
<organism evidence="2 3">
    <name type="scientific">Rangifer tarandus platyrhynchus</name>
    <name type="common">Svalbard reindeer</name>
    <dbReference type="NCBI Taxonomy" id="3082113"/>
    <lineage>
        <taxon>Eukaryota</taxon>
        <taxon>Metazoa</taxon>
        <taxon>Chordata</taxon>
        <taxon>Craniata</taxon>
        <taxon>Vertebrata</taxon>
        <taxon>Euteleostomi</taxon>
        <taxon>Mammalia</taxon>
        <taxon>Eutheria</taxon>
        <taxon>Laurasiatheria</taxon>
        <taxon>Artiodactyla</taxon>
        <taxon>Ruminantia</taxon>
        <taxon>Pecora</taxon>
        <taxon>Cervidae</taxon>
        <taxon>Odocoileinae</taxon>
        <taxon>Rangifer</taxon>
    </lineage>
</organism>
<sequence>MGARRRERPRRREKKRKTGERRRGGGEGTGLHCTRRAEAALPEEDSAGEGTRGVPKSFPLGDQPAGLLHLALPASRSSRLPGNRRRKEGYRRAPNLFPAPLADMAADELSQRLLRSPAGRVEETPLAFPPRLLLRTPPGRRAGGRPAASDRGA</sequence>
<proteinExistence type="predicted"/>
<keyword evidence="3" id="KW-1185">Reference proteome</keyword>
<feature type="region of interest" description="Disordered" evidence="1">
    <location>
        <begin position="1"/>
        <end position="95"/>
    </location>
</feature>
<protein>
    <submittedName>
        <fullName evidence="2">Uncharacterized protein</fullName>
    </submittedName>
</protein>
<accession>A0ABN9A2Z0</accession>
<name>A0ABN9A2Z0_RANTA</name>
<evidence type="ECO:0000256" key="1">
    <source>
        <dbReference type="SAM" id="MobiDB-lite"/>
    </source>
</evidence>
<evidence type="ECO:0000313" key="3">
    <source>
        <dbReference type="Proteomes" id="UP001176941"/>
    </source>
</evidence>
<feature type="region of interest" description="Disordered" evidence="1">
    <location>
        <begin position="120"/>
        <end position="153"/>
    </location>
</feature>
<feature type="compositionally biased region" description="Low complexity" evidence="1">
    <location>
        <begin position="125"/>
        <end position="153"/>
    </location>
</feature>
<evidence type="ECO:0000313" key="2">
    <source>
        <dbReference type="EMBL" id="CAI9179322.1"/>
    </source>
</evidence>
<dbReference type="Proteomes" id="UP001176941">
    <property type="component" value="Chromosome 9"/>
</dbReference>
<reference evidence="2" key="1">
    <citation type="submission" date="2023-04" db="EMBL/GenBank/DDBJ databases">
        <authorList>
            <consortium name="ELIXIR-Norway"/>
        </authorList>
    </citation>
    <scope>NUCLEOTIDE SEQUENCE [LARGE SCALE GENOMIC DNA]</scope>
</reference>